<reference evidence="1" key="1">
    <citation type="journal article" date="2015" name="Nature">
        <title>Complex archaea that bridge the gap between prokaryotes and eukaryotes.</title>
        <authorList>
            <person name="Spang A."/>
            <person name="Saw J.H."/>
            <person name="Jorgensen S.L."/>
            <person name="Zaremba-Niedzwiedzka K."/>
            <person name="Martijn J."/>
            <person name="Lind A.E."/>
            <person name="van Eijk R."/>
            <person name="Schleper C."/>
            <person name="Guy L."/>
            <person name="Ettema T.J."/>
        </authorList>
    </citation>
    <scope>NUCLEOTIDE SEQUENCE</scope>
</reference>
<dbReference type="EMBL" id="LAZR01000191">
    <property type="protein sequence ID" value="KKN83024.1"/>
    <property type="molecule type" value="Genomic_DNA"/>
</dbReference>
<evidence type="ECO:0000313" key="1">
    <source>
        <dbReference type="EMBL" id="KKN83024.1"/>
    </source>
</evidence>
<name>A0A0F9TUL3_9ZZZZ</name>
<gene>
    <name evidence="1" type="ORF">LCGC14_0302760</name>
</gene>
<protein>
    <submittedName>
        <fullName evidence="1">Uncharacterized protein</fullName>
    </submittedName>
</protein>
<sequence length="171" mass="19340">MIVDLDNIDNIQFEDICQFRPDVVIILPILLNADDAWELPNLNKLTAPSAIVIYDYLKLSKIREYLNKGVMVATPAAQETCRSKAKAIFEDYDDDDDDSIPILIVIRYDVGGHWMHTIGKLFNKGHMVFRIASINRASSLAPKTKMGEIGKDLILNGFKLRAYLNQIKKSS</sequence>
<proteinExistence type="predicted"/>
<comment type="caution">
    <text evidence="1">The sequence shown here is derived from an EMBL/GenBank/DDBJ whole genome shotgun (WGS) entry which is preliminary data.</text>
</comment>
<dbReference type="AlphaFoldDB" id="A0A0F9TUL3"/>
<accession>A0A0F9TUL3</accession>
<organism evidence="1">
    <name type="scientific">marine sediment metagenome</name>
    <dbReference type="NCBI Taxonomy" id="412755"/>
    <lineage>
        <taxon>unclassified sequences</taxon>
        <taxon>metagenomes</taxon>
        <taxon>ecological metagenomes</taxon>
    </lineage>
</organism>